<comment type="caution">
    <text evidence="1">The sequence shown here is derived from an EMBL/GenBank/DDBJ whole genome shotgun (WGS) entry which is preliminary data.</text>
</comment>
<accession>A0ABR4Q7U3</accession>
<proteinExistence type="predicted"/>
<organism evidence="1 2">
    <name type="scientific">Taenia crassiceps</name>
    <dbReference type="NCBI Taxonomy" id="6207"/>
    <lineage>
        <taxon>Eukaryota</taxon>
        <taxon>Metazoa</taxon>
        <taxon>Spiralia</taxon>
        <taxon>Lophotrochozoa</taxon>
        <taxon>Platyhelminthes</taxon>
        <taxon>Cestoda</taxon>
        <taxon>Eucestoda</taxon>
        <taxon>Cyclophyllidea</taxon>
        <taxon>Taeniidae</taxon>
        <taxon>Taenia</taxon>
    </lineage>
</organism>
<protein>
    <submittedName>
        <fullName evidence="1">Uncharacterized protein</fullName>
    </submittedName>
</protein>
<keyword evidence="2" id="KW-1185">Reference proteome</keyword>
<reference evidence="1 2" key="1">
    <citation type="journal article" date="2022" name="Front. Cell. Infect. Microbiol.">
        <title>The Genomes of Two Strains of Taenia crassiceps the Animal Model for the Study of Human Cysticercosis.</title>
        <authorList>
            <person name="Bobes R.J."/>
            <person name="Estrada K."/>
            <person name="Rios-Valencia D.G."/>
            <person name="Calderon-Gallegos A."/>
            <person name="de la Torre P."/>
            <person name="Carrero J.C."/>
            <person name="Sanchez-Flores A."/>
            <person name="Laclette J.P."/>
        </authorList>
    </citation>
    <scope>NUCLEOTIDE SEQUENCE [LARGE SCALE GENOMIC DNA]</scope>
    <source>
        <strain evidence="1">WFUcys</strain>
    </source>
</reference>
<evidence type="ECO:0000313" key="2">
    <source>
        <dbReference type="Proteomes" id="UP001651158"/>
    </source>
</evidence>
<dbReference type="EMBL" id="JAKROA010000007">
    <property type="protein sequence ID" value="KAL5105652.1"/>
    <property type="molecule type" value="Genomic_DNA"/>
</dbReference>
<sequence>MLTEHTNIGANTGTERQGQDVLLEAIQVLAVAPRGKDQSLHRLDSRARNLATYDLNHIFMLNRDEANCHVRDHVGPND</sequence>
<dbReference type="Proteomes" id="UP001651158">
    <property type="component" value="Unassembled WGS sequence"/>
</dbReference>
<evidence type="ECO:0000313" key="1">
    <source>
        <dbReference type="EMBL" id="KAL5105652.1"/>
    </source>
</evidence>
<gene>
    <name evidence="1" type="ORF">TcWFU_001186</name>
</gene>
<name>A0ABR4Q7U3_9CEST</name>